<evidence type="ECO:0000313" key="8">
    <source>
        <dbReference type="EMBL" id="CUS07824.1"/>
    </source>
</evidence>
<accession>A0A292PL24</accession>
<proteinExistence type="inferred from homology"/>
<dbReference type="Proteomes" id="UP001412239">
    <property type="component" value="Unassembled WGS sequence"/>
</dbReference>
<protein>
    <recommendedName>
        <fullName evidence="7">TAFII28-like protein domain-containing protein</fullName>
    </recommendedName>
</protein>
<feature type="compositionally biased region" description="Pro residues" evidence="6">
    <location>
        <begin position="29"/>
        <end position="43"/>
    </location>
</feature>
<reference evidence="8" key="1">
    <citation type="submission" date="2015-10" db="EMBL/GenBank/DDBJ databases">
        <authorList>
            <person name="Regsiter A."/>
            <person name="william w."/>
        </authorList>
    </citation>
    <scope>NUCLEOTIDE SEQUENCE</scope>
    <source>
        <strain evidence="8">Montdore</strain>
    </source>
</reference>
<dbReference type="InterPro" id="IPR009072">
    <property type="entry name" value="Histone-fold"/>
</dbReference>
<feature type="region of interest" description="Disordered" evidence="6">
    <location>
        <begin position="185"/>
        <end position="204"/>
    </location>
</feature>
<dbReference type="GO" id="GO:0005669">
    <property type="term" value="C:transcription factor TFIID complex"/>
    <property type="evidence" value="ECO:0007669"/>
    <property type="project" value="InterPro"/>
</dbReference>
<evidence type="ECO:0000259" key="7">
    <source>
        <dbReference type="Pfam" id="PF04719"/>
    </source>
</evidence>
<evidence type="ECO:0000256" key="5">
    <source>
        <dbReference type="ARBA" id="ARBA00023242"/>
    </source>
</evidence>
<dbReference type="CDD" id="cd08048">
    <property type="entry name" value="HFD_TAF11"/>
    <property type="match status" value="1"/>
</dbReference>
<dbReference type="Gene3D" id="1.10.20.10">
    <property type="entry name" value="Histone, subunit A"/>
    <property type="match status" value="1"/>
</dbReference>
<dbReference type="Pfam" id="PF04719">
    <property type="entry name" value="TAFII28"/>
    <property type="match status" value="1"/>
</dbReference>
<feature type="region of interest" description="Disordered" evidence="6">
    <location>
        <begin position="1"/>
        <end position="102"/>
    </location>
</feature>
<keyword evidence="9" id="KW-1185">Reference proteome</keyword>
<evidence type="ECO:0000256" key="3">
    <source>
        <dbReference type="ARBA" id="ARBA00023015"/>
    </source>
</evidence>
<sequence length="258" mass="27262">MSSPPSVSSPPFYPSGSHKRRISVTGSSLPPPAAKKPKIPPPRKLSNFAQPSLHPLRQTSFPPDPPPPGAKEDEEDDDGREDDYGTSTVLAEGATGNFGGEDDEKIKLSVLLDSFDNQQTQRYEAFRRANLNKAAVKKLANQVLSQSVTAGVGTAICGFSKVFTGEIVELALKVQKEWADADVEGEGTENVRKRTKSDGSLGPLLPDHLREAARRYRLELRGAVGFRGSIGGGCGNALGAGPGVGGEGAIGGVGRLFR</sequence>
<evidence type="ECO:0000256" key="2">
    <source>
        <dbReference type="ARBA" id="ARBA00009788"/>
    </source>
</evidence>
<feature type="compositionally biased region" description="Acidic residues" evidence="6">
    <location>
        <begin position="72"/>
        <end position="81"/>
    </location>
</feature>
<evidence type="ECO:0000256" key="6">
    <source>
        <dbReference type="SAM" id="MobiDB-lite"/>
    </source>
</evidence>
<name>A0A292PL24_9PEZI</name>
<dbReference type="GO" id="GO:0046982">
    <property type="term" value="F:protein heterodimerization activity"/>
    <property type="evidence" value="ECO:0007669"/>
    <property type="project" value="InterPro"/>
</dbReference>
<dbReference type="InterPro" id="IPR006809">
    <property type="entry name" value="TAFII28_dom"/>
</dbReference>
<keyword evidence="4" id="KW-0804">Transcription</keyword>
<feature type="domain" description="TAFII28-like protein" evidence="7">
    <location>
        <begin position="110"/>
        <end position="215"/>
    </location>
</feature>
<organism evidence="8 9">
    <name type="scientific">Tuber aestivum</name>
    <name type="common">summer truffle</name>
    <dbReference type="NCBI Taxonomy" id="59557"/>
    <lineage>
        <taxon>Eukaryota</taxon>
        <taxon>Fungi</taxon>
        <taxon>Dikarya</taxon>
        <taxon>Ascomycota</taxon>
        <taxon>Pezizomycotina</taxon>
        <taxon>Pezizomycetes</taxon>
        <taxon>Pezizales</taxon>
        <taxon>Tuberaceae</taxon>
        <taxon>Tuber</taxon>
    </lineage>
</organism>
<evidence type="ECO:0000256" key="4">
    <source>
        <dbReference type="ARBA" id="ARBA00023163"/>
    </source>
</evidence>
<dbReference type="GO" id="GO:0051123">
    <property type="term" value="P:RNA polymerase II preinitiation complex assembly"/>
    <property type="evidence" value="ECO:0007669"/>
    <property type="project" value="InterPro"/>
</dbReference>
<dbReference type="PANTHER" id="PTHR13218">
    <property type="entry name" value="TRANSCRIPTION INITIATION FACTOR TFIID SUBUNIT 11-RELATED"/>
    <property type="match status" value="1"/>
</dbReference>
<comment type="subcellular location">
    <subcellularLocation>
        <location evidence="1">Nucleus</location>
    </subcellularLocation>
</comment>
<gene>
    <name evidence="8" type="ORF">GSTUAT00008100001</name>
</gene>
<dbReference type="SUPFAM" id="SSF47113">
    <property type="entry name" value="Histone-fold"/>
    <property type="match status" value="1"/>
</dbReference>
<dbReference type="GO" id="GO:0016251">
    <property type="term" value="F:RNA polymerase II general transcription initiation factor activity"/>
    <property type="evidence" value="ECO:0007669"/>
    <property type="project" value="TreeGrafter"/>
</dbReference>
<dbReference type="AlphaFoldDB" id="A0A292PL24"/>
<comment type="similarity">
    <text evidence="2">Belongs to the TAF11 family.</text>
</comment>
<keyword evidence="5" id="KW-0539">Nucleus</keyword>
<dbReference type="InterPro" id="IPR045127">
    <property type="entry name" value="TAF11-like"/>
</dbReference>
<keyword evidence="3" id="KW-0805">Transcription regulation</keyword>
<dbReference type="PANTHER" id="PTHR13218:SF8">
    <property type="entry name" value="TRANSCRIPTION INITIATION FACTOR TFIID SUBUNIT 11"/>
    <property type="match status" value="1"/>
</dbReference>
<evidence type="ECO:0000256" key="1">
    <source>
        <dbReference type="ARBA" id="ARBA00004123"/>
    </source>
</evidence>
<evidence type="ECO:0000313" key="9">
    <source>
        <dbReference type="Proteomes" id="UP001412239"/>
    </source>
</evidence>
<dbReference type="EMBL" id="LN891174">
    <property type="protein sequence ID" value="CUS07824.1"/>
    <property type="molecule type" value="Genomic_DNA"/>
</dbReference>